<dbReference type="InterPro" id="IPR000719">
    <property type="entry name" value="Prot_kinase_dom"/>
</dbReference>
<dbReference type="STRING" id="5098.A0A507QT83"/>
<protein>
    <submittedName>
        <fullName evidence="3">Kinase subunit of RNA polymerase II carboxy-terminal domain kinase I</fullName>
    </submittedName>
</protein>
<sequence>MPWFELLRPTERKSRVFEDLYREILSPAALDLMAQIFRYDPAKRPTAEEILAHPYFLSEEPRPQQAVELESIDGDWHEFESKALRKGRDKEARRAEYNKEKEKRKACSMAVASEREAKRTKPDMG</sequence>
<feature type="compositionally biased region" description="Basic and acidic residues" evidence="1">
    <location>
        <begin position="87"/>
        <end position="105"/>
    </location>
</feature>
<dbReference type="SUPFAM" id="SSF56112">
    <property type="entry name" value="Protein kinase-like (PK-like)"/>
    <property type="match status" value="1"/>
</dbReference>
<name>A0A507QT83_MONPU</name>
<dbReference type="Gene3D" id="1.10.510.10">
    <property type="entry name" value="Transferase(Phosphotransferase) domain 1"/>
    <property type="match status" value="1"/>
</dbReference>
<comment type="caution">
    <text evidence="3">The sequence shown here is derived from an EMBL/GenBank/DDBJ whole genome shotgun (WGS) entry which is preliminary data.</text>
</comment>
<dbReference type="EMBL" id="VIFY01000093">
    <property type="protein sequence ID" value="TQB70863.1"/>
    <property type="molecule type" value="Genomic_DNA"/>
</dbReference>
<dbReference type="PROSITE" id="PS50011">
    <property type="entry name" value="PROTEIN_KINASE_DOM"/>
    <property type="match status" value="1"/>
</dbReference>
<evidence type="ECO:0000259" key="2">
    <source>
        <dbReference type="PROSITE" id="PS50011"/>
    </source>
</evidence>
<feature type="compositionally biased region" description="Basic and acidic residues" evidence="1">
    <location>
        <begin position="113"/>
        <end position="125"/>
    </location>
</feature>
<accession>A0A507QT83</accession>
<reference evidence="3 4" key="1">
    <citation type="submission" date="2019-06" db="EMBL/GenBank/DDBJ databases">
        <title>Wine fermentation using esterase from Monascus purpureus.</title>
        <authorList>
            <person name="Geng C."/>
            <person name="Zhang Y."/>
        </authorList>
    </citation>
    <scope>NUCLEOTIDE SEQUENCE [LARGE SCALE GENOMIC DNA]</scope>
    <source>
        <strain evidence="3">HQ1</strain>
    </source>
</reference>
<evidence type="ECO:0000313" key="3">
    <source>
        <dbReference type="EMBL" id="TQB70863.1"/>
    </source>
</evidence>
<feature type="domain" description="Protein kinase" evidence="2">
    <location>
        <begin position="1"/>
        <end position="56"/>
    </location>
</feature>
<keyword evidence="4" id="KW-1185">Reference proteome</keyword>
<organism evidence="3 4">
    <name type="scientific">Monascus purpureus</name>
    <name type="common">Red mold</name>
    <name type="synonym">Monascus anka</name>
    <dbReference type="NCBI Taxonomy" id="5098"/>
    <lineage>
        <taxon>Eukaryota</taxon>
        <taxon>Fungi</taxon>
        <taxon>Dikarya</taxon>
        <taxon>Ascomycota</taxon>
        <taxon>Pezizomycotina</taxon>
        <taxon>Eurotiomycetes</taxon>
        <taxon>Eurotiomycetidae</taxon>
        <taxon>Eurotiales</taxon>
        <taxon>Aspergillaceae</taxon>
        <taxon>Monascus</taxon>
    </lineage>
</organism>
<dbReference type="AlphaFoldDB" id="A0A507QT83"/>
<dbReference type="Proteomes" id="UP000319663">
    <property type="component" value="Unassembled WGS sequence"/>
</dbReference>
<evidence type="ECO:0000313" key="4">
    <source>
        <dbReference type="Proteomes" id="UP000319663"/>
    </source>
</evidence>
<dbReference type="GO" id="GO:0005524">
    <property type="term" value="F:ATP binding"/>
    <property type="evidence" value="ECO:0007669"/>
    <property type="project" value="InterPro"/>
</dbReference>
<gene>
    <name evidence="3" type="primary">CTK1_2</name>
    <name evidence="3" type="ORF">MPDQ_008029</name>
</gene>
<keyword evidence="3" id="KW-0808">Transferase</keyword>
<keyword evidence="3" id="KW-0418">Kinase</keyword>
<evidence type="ECO:0000256" key="1">
    <source>
        <dbReference type="SAM" id="MobiDB-lite"/>
    </source>
</evidence>
<proteinExistence type="predicted"/>
<dbReference type="GO" id="GO:0004672">
    <property type="term" value="F:protein kinase activity"/>
    <property type="evidence" value="ECO:0007669"/>
    <property type="project" value="InterPro"/>
</dbReference>
<dbReference type="InterPro" id="IPR011009">
    <property type="entry name" value="Kinase-like_dom_sf"/>
</dbReference>
<feature type="region of interest" description="Disordered" evidence="1">
    <location>
        <begin position="87"/>
        <end position="125"/>
    </location>
</feature>